<dbReference type="eggNOG" id="ENOG502Z879">
    <property type="taxonomic scope" value="Bacteria"/>
</dbReference>
<proteinExistence type="predicted"/>
<sequence>MTNYTFEEIKGLLLKSIQEHDFESELRLCFHDNPNEYMIIIYDDHCSFQRCGNPKEASGEYNYKSLDELYNAQQVDGIVLERDWEKIKEL</sequence>
<dbReference type="AlphaFoldDB" id="A8RWN0"/>
<evidence type="ECO:0000313" key="1">
    <source>
        <dbReference type="EMBL" id="EDP14946.1"/>
    </source>
</evidence>
<organism evidence="1 2">
    <name type="scientific">Enterocloster bolteae (strain ATCC BAA-613 / DSM 15670 / CCUG 46953 / JCM 12243 / WAL 16351)</name>
    <name type="common">Clostridium bolteae</name>
    <dbReference type="NCBI Taxonomy" id="411902"/>
    <lineage>
        <taxon>Bacteria</taxon>
        <taxon>Bacillati</taxon>
        <taxon>Bacillota</taxon>
        <taxon>Clostridia</taxon>
        <taxon>Lachnospirales</taxon>
        <taxon>Lachnospiraceae</taxon>
        <taxon>Enterocloster</taxon>
    </lineage>
</organism>
<reference evidence="1 2" key="2">
    <citation type="submission" date="2007-09" db="EMBL/GenBank/DDBJ databases">
        <title>Draft genome sequence of Clostridium bolteae (ATCC BAA-613).</title>
        <authorList>
            <person name="Sudarsanam P."/>
            <person name="Ley R."/>
            <person name="Guruge J."/>
            <person name="Turnbaugh P.J."/>
            <person name="Mahowald M."/>
            <person name="Liep D."/>
            <person name="Gordon J."/>
        </authorList>
    </citation>
    <scope>NUCLEOTIDE SEQUENCE [LARGE SCALE GENOMIC DNA]</scope>
    <source>
        <strain evidence="2">ATCC BAA-613 / DSM 15670 / CCUG 46953 / JCM 12243 / WAL 16351</strain>
    </source>
</reference>
<dbReference type="PaxDb" id="411902-CLOBOL_04638"/>
<dbReference type="Proteomes" id="UP000005396">
    <property type="component" value="Unassembled WGS sequence"/>
</dbReference>
<comment type="caution">
    <text evidence="1">The sequence shown here is derived from an EMBL/GenBank/DDBJ whole genome shotgun (WGS) entry which is preliminary data.</text>
</comment>
<reference evidence="1 2" key="1">
    <citation type="submission" date="2007-08" db="EMBL/GenBank/DDBJ databases">
        <authorList>
            <person name="Fulton L."/>
            <person name="Clifton S."/>
            <person name="Fulton B."/>
            <person name="Xu J."/>
            <person name="Minx P."/>
            <person name="Pepin K.H."/>
            <person name="Johnson M."/>
            <person name="Thiruvilangam P."/>
            <person name="Bhonagiri V."/>
            <person name="Nash W.E."/>
            <person name="Mardis E.R."/>
            <person name="Wilson R.K."/>
        </authorList>
    </citation>
    <scope>NUCLEOTIDE SEQUENCE [LARGE SCALE GENOMIC DNA]</scope>
    <source>
        <strain evidence="2">ATCC BAA-613 / DSM 15670 / CCUG 46953 / JCM 12243 / WAL 16351</strain>
    </source>
</reference>
<dbReference type="EMBL" id="ABCC02000037">
    <property type="protein sequence ID" value="EDP14946.1"/>
    <property type="molecule type" value="Genomic_DNA"/>
</dbReference>
<name>A8RWN0_ENTBW</name>
<evidence type="ECO:0000313" key="2">
    <source>
        <dbReference type="Proteomes" id="UP000005396"/>
    </source>
</evidence>
<dbReference type="RefSeq" id="WP_002564482.1">
    <property type="nucleotide sequence ID" value="NZ_DS480692.1"/>
</dbReference>
<dbReference type="HOGENOM" id="CLU_2287871_0_0_9"/>
<protein>
    <submittedName>
        <fullName evidence="1">Uncharacterized protein</fullName>
    </submittedName>
</protein>
<accession>A8RWN0</accession>
<gene>
    <name evidence="1" type="ORF">CLOBOL_04638</name>
</gene>